<dbReference type="InterPro" id="IPR015943">
    <property type="entry name" value="WD40/YVTN_repeat-like_dom_sf"/>
</dbReference>
<protein>
    <submittedName>
        <fullName evidence="2">Outer membrane protein assembly factor BamB</fullName>
    </submittedName>
</protein>
<dbReference type="InterPro" id="IPR002372">
    <property type="entry name" value="PQQ_rpt_dom"/>
</dbReference>
<accession>A0A645CIW9</accession>
<dbReference type="EMBL" id="VSSQ01027543">
    <property type="protein sequence ID" value="MPM76848.1"/>
    <property type="molecule type" value="Genomic_DNA"/>
</dbReference>
<dbReference type="Gene3D" id="2.130.10.10">
    <property type="entry name" value="YVTN repeat-like/Quinoprotein amine dehydrogenase"/>
    <property type="match status" value="1"/>
</dbReference>
<dbReference type="PANTHER" id="PTHR34512">
    <property type="entry name" value="CELL SURFACE PROTEIN"/>
    <property type="match status" value="1"/>
</dbReference>
<dbReference type="AlphaFoldDB" id="A0A645CIW9"/>
<dbReference type="InterPro" id="IPR011047">
    <property type="entry name" value="Quinoprotein_ADH-like_sf"/>
</dbReference>
<comment type="caution">
    <text evidence="2">The sequence shown here is derived from an EMBL/GenBank/DDBJ whole genome shotgun (WGS) entry which is preliminary data.</text>
</comment>
<reference evidence="2" key="1">
    <citation type="submission" date="2019-08" db="EMBL/GenBank/DDBJ databases">
        <authorList>
            <person name="Kucharzyk K."/>
            <person name="Murdoch R.W."/>
            <person name="Higgins S."/>
            <person name="Loffler F."/>
        </authorList>
    </citation>
    <scope>NUCLEOTIDE SEQUENCE</scope>
</reference>
<dbReference type="SUPFAM" id="SSF50998">
    <property type="entry name" value="Quinoprotein alcohol dehydrogenase-like"/>
    <property type="match status" value="1"/>
</dbReference>
<evidence type="ECO:0000259" key="1">
    <source>
        <dbReference type="Pfam" id="PF13360"/>
    </source>
</evidence>
<organism evidence="2">
    <name type="scientific">bioreactor metagenome</name>
    <dbReference type="NCBI Taxonomy" id="1076179"/>
    <lineage>
        <taxon>unclassified sequences</taxon>
        <taxon>metagenomes</taxon>
        <taxon>ecological metagenomes</taxon>
    </lineage>
</organism>
<dbReference type="Pfam" id="PF13360">
    <property type="entry name" value="PQQ_2"/>
    <property type="match status" value="1"/>
</dbReference>
<proteinExistence type="predicted"/>
<feature type="domain" description="Pyrrolo-quinoline quinone repeat" evidence="1">
    <location>
        <begin position="27"/>
        <end position="112"/>
    </location>
</feature>
<dbReference type="PANTHER" id="PTHR34512:SF30">
    <property type="entry name" value="OUTER MEMBRANE PROTEIN ASSEMBLY FACTOR BAMB"/>
    <property type="match status" value="1"/>
</dbReference>
<name>A0A645CIW9_9ZZZZ</name>
<gene>
    <name evidence="2" type="primary">bamB_14</name>
    <name evidence="2" type="ORF">SDC9_123847</name>
</gene>
<sequence>MKASPVVGENRLSDLVIFTVNRTNDGKDATVYALNKQTGEEVWSFMLNSPTVSSPVAVYTSGGDGYIVQADEKGVLYLLNGLTGEQLHTLELGSAVDASPAVYNDVLVIGSSEKDNSYLYGIRLE</sequence>
<evidence type="ECO:0000313" key="2">
    <source>
        <dbReference type="EMBL" id="MPM76848.1"/>
    </source>
</evidence>